<comment type="caution">
    <text evidence="1">The sequence shown here is derived from an EMBL/GenBank/DDBJ whole genome shotgun (WGS) entry which is preliminary data.</text>
</comment>
<dbReference type="RefSeq" id="WP_359789737.1">
    <property type="nucleotide sequence ID" value="NZ_JBEYBN010000022.1"/>
</dbReference>
<proteinExistence type="predicted"/>
<evidence type="ECO:0000313" key="1">
    <source>
        <dbReference type="EMBL" id="MEU2268252.1"/>
    </source>
</evidence>
<dbReference type="EMBL" id="JBEYBN010000022">
    <property type="protein sequence ID" value="MEU2268252.1"/>
    <property type="molecule type" value="Genomic_DNA"/>
</dbReference>
<gene>
    <name evidence="1" type="ORF">ABZ568_17955</name>
</gene>
<protein>
    <submittedName>
        <fullName evidence="1">DUF5707 domain-containing protein</fullName>
    </submittedName>
</protein>
<dbReference type="Proteomes" id="UP001550603">
    <property type="component" value="Unassembled WGS sequence"/>
</dbReference>
<dbReference type="Pfam" id="PF18968">
    <property type="entry name" value="DUF5707"/>
    <property type="match status" value="1"/>
</dbReference>
<accession>A0ABV2XWU4</accession>
<name>A0ABV2XWU4_9ACTN</name>
<reference evidence="1 2" key="1">
    <citation type="submission" date="2024-06" db="EMBL/GenBank/DDBJ databases">
        <title>The Natural Products Discovery Center: Release of the First 8490 Sequenced Strains for Exploring Actinobacteria Biosynthetic Diversity.</title>
        <authorList>
            <person name="Kalkreuter E."/>
            <person name="Kautsar S.A."/>
            <person name="Yang D."/>
            <person name="Bader C.D."/>
            <person name="Teijaro C.N."/>
            <person name="Fluegel L."/>
            <person name="Davis C.M."/>
            <person name="Simpson J.R."/>
            <person name="Lauterbach L."/>
            <person name="Steele A.D."/>
            <person name="Gui C."/>
            <person name="Meng S."/>
            <person name="Li G."/>
            <person name="Viehrig K."/>
            <person name="Ye F."/>
            <person name="Su P."/>
            <person name="Kiefer A.F."/>
            <person name="Nichols A."/>
            <person name="Cepeda A.J."/>
            <person name="Yan W."/>
            <person name="Fan B."/>
            <person name="Jiang Y."/>
            <person name="Adhikari A."/>
            <person name="Zheng C.-J."/>
            <person name="Schuster L."/>
            <person name="Cowan T.M."/>
            <person name="Smanski M.J."/>
            <person name="Chevrette M.G."/>
            <person name="De Carvalho L.P.S."/>
            <person name="Shen B."/>
        </authorList>
    </citation>
    <scope>NUCLEOTIDE SEQUENCE [LARGE SCALE GENOMIC DNA]</scope>
    <source>
        <strain evidence="1 2">NPDC019583</strain>
    </source>
</reference>
<sequence length="150" mass="15225">MSQRVLVSSLVGVAVIGGIAAGGIAVASASGTTEPALQNGSARFTGTGTSTGTLTFTADVTDDSGVRSLKVLAWPARSKLDPTEAELRSAERATCESTGEGTSRCTYTVRASQEEAAELGTGTWYVSALATAEDGGTAFVPRAATFEVSR</sequence>
<evidence type="ECO:0000313" key="2">
    <source>
        <dbReference type="Proteomes" id="UP001550603"/>
    </source>
</evidence>
<organism evidence="1 2">
    <name type="scientific">Streptomyces olindensis</name>
    <dbReference type="NCBI Taxonomy" id="358823"/>
    <lineage>
        <taxon>Bacteria</taxon>
        <taxon>Bacillati</taxon>
        <taxon>Actinomycetota</taxon>
        <taxon>Actinomycetes</taxon>
        <taxon>Kitasatosporales</taxon>
        <taxon>Streptomycetaceae</taxon>
        <taxon>Streptomyces</taxon>
    </lineage>
</organism>
<dbReference type="InterPro" id="IPR043761">
    <property type="entry name" value="DUF5707"/>
</dbReference>
<keyword evidence="2" id="KW-1185">Reference proteome</keyword>